<evidence type="ECO:0000256" key="1">
    <source>
        <dbReference type="ARBA" id="ARBA00001947"/>
    </source>
</evidence>
<dbReference type="GO" id="GO:0006508">
    <property type="term" value="P:proteolysis"/>
    <property type="evidence" value="ECO:0007669"/>
    <property type="project" value="UniProtKB-KW"/>
</dbReference>
<keyword evidence="4" id="KW-0378">Hydrolase</keyword>
<dbReference type="GO" id="GO:0004181">
    <property type="term" value="F:metallocarboxypeptidase activity"/>
    <property type="evidence" value="ECO:0007669"/>
    <property type="project" value="InterPro"/>
</dbReference>
<comment type="cofactor">
    <cofactor evidence="1">
        <name>Zn(2+)</name>
        <dbReference type="ChEBI" id="CHEBI:29105"/>
    </cofactor>
</comment>
<keyword evidence="5" id="KW-0862">Zinc</keyword>
<dbReference type="Gene3D" id="3.40.630.10">
    <property type="entry name" value="Zn peptidases"/>
    <property type="match status" value="1"/>
</dbReference>
<evidence type="ECO:0000256" key="3">
    <source>
        <dbReference type="ARBA" id="ARBA00022670"/>
    </source>
</evidence>
<evidence type="ECO:0000259" key="7">
    <source>
        <dbReference type="Pfam" id="PF00246"/>
    </source>
</evidence>
<evidence type="ECO:0000256" key="6">
    <source>
        <dbReference type="ARBA" id="ARBA00023049"/>
    </source>
</evidence>
<dbReference type="STRING" id="630515.SAMN04489812_0692"/>
<dbReference type="PANTHER" id="PTHR11705:SF143">
    <property type="entry name" value="SLL0236 PROTEIN"/>
    <property type="match status" value="1"/>
</dbReference>
<accession>A0A1H1NXV9</accession>
<organism evidence="8 9">
    <name type="scientific">Microlunatus soli</name>
    <dbReference type="NCBI Taxonomy" id="630515"/>
    <lineage>
        <taxon>Bacteria</taxon>
        <taxon>Bacillati</taxon>
        <taxon>Actinomycetota</taxon>
        <taxon>Actinomycetes</taxon>
        <taxon>Propionibacteriales</taxon>
        <taxon>Propionibacteriaceae</taxon>
        <taxon>Microlunatus</taxon>
    </lineage>
</organism>
<dbReference type="AlphaFoldDB" id="A0A1H1NXV9"/>
<dbReference type="GO" id="GO:0008270">
    <property type="term" value="F:zinc ion binding"/>
    <property type="evidence" value="ECO:0007669"/>
    <property type="project" value="InterPro"/>
</dbReference>
<sequence>MSGGTSDRLATILQRVDRIPDYDHFPGVDELIAAFDRLADDHPDRVSRRRIGTSRLGEPLWMYAIGRGHSNALVYAGVHPNEPIGFCTALQLATELCTDQEFADDLDCRWWIIPNIDPDGTRLNEGWFTGPVDRVTYARHFYRPAPAEQVEWAFPLSYKDAYFDAVIPEAFALMRVIDDVRPDIAVSLHNGELGGVYYYLSRPVPGMVETLHRITEHAGLPLDNGEPESPVAEQYGPAVFGMIDIERVYDHLEQLGVPPDTGGAGASSASYADRHGTLSLVAELPYWTHPAIDDRGPSGRRYAELLREAADELDSDMAALGELYRRAEPWLSHTSQLVRATAAFLPSLTEAAGSERARAAETDRDRIATVAEEFSVLDRNRCFRLRYGGMLVRAVASEVGRGAAPADLHRVHRDLVELYSGWQREAAAGEPDLRQVPINRLVGVQYAATLALLQARQAGS</sequence>
<feature type="domain" description="Peptidase M14" evidence="7">
    <location>
        <begin position="33"/>
        <end position="125"/>
    </location>
</feature>
<name>A0A1H1NXV9_9ACTN</name>
<dbReference type="SUPFAM" id="SSF53187">
    <property type="entry name" value="Zn-dependent exopeptidases"/>
    <property type="match status" value="1"/>
</dbReference>
<evidence type="ECO:0000256" key="2">
    <source>
        <dbReference type="ARBA" id="ARBA00005988"/>
    </source>
</evidence>
<dbReference type="OrthoDB" id="4499135at2"/>
<dbReference type="GO" id="GO:0005615">
    <property type="term" value="C:extracellular space"/>
    <property type="evidence" value="ECO:0007669"/>
    <property type="project" value="TreeGrafter"/>
</dbReference>
<keyword evidence="8" id="KW-0121">Carboxypeptidase</keyword>
<gene>
    <name evidence="8" type="ORF">SAMN04489812_0692</name>
</gene>
<keyword evidence="9" id="KW-1185">Reference proteome</keyword>
<dbReference type="InterPro" id="IPR000834">
    <property type="entry name" value="Peptidase_M14"/>
</dbReference>
<proteinExistence type="inferred from homology"/>
<evidence type="ECO:0000313" key="8">
    <source>
        <dbReference type="EMBL" id="SDS03818.1"/>
    </source>
</evidence>
<evidence type="ECO:0000256" key="4">
    <source>
        <dbReference type="ARBA" id="ARBA00022801"/>
    </source>
</evidence>
<dbReference type="EMBL" id="LT629772">
    <property type="protein sequence ID" value="SDS03818.1"/>
    <property type="molecule type" value="Genomic_DNA"/>
</dbReference>
<dbReference type="Proteomes" id="UP000199103">
    <property type="component" value="Chromosome I"/>
</dbReference>
<keyword evidence="3" id="KW-0645">Protease</keyword>
<reference evidence="8 9" key="1">
    <citation type="submission" date="2016-10" db="EMBL/GenBank/DDBJ databases">
        <authorList>
            <person name="de Groot N.N."/>
        </authorList>
    </citation>
    <scope>NUCLEOTIDE SEQUENCE [LARGE SCALE GENOMIC DNA]</scope>
    <source>
        <strain evidence="8 9">DSM 21800</strain>
    </source>
</reference>
<dbReference type="Pfam" id="PF00246">
    <property type="entry name" value="Peptidase_M14"/>
    <property type="match status" value="1"/>
</dbReference>
<evidence type="ECO:0000256" key="5">
    <source>
        <dbReference type="ARBA" id="ARBA00022833"/>
    </source>
</evidence>
<dbReference type="PANTHER" id="PTHR11705">
    <property type="entry name" value="PROTEASE FAMILY M14 CARBOXYPEPTIDASE A,B"/>
    <property type="match status" value="1"/>
</dbReference>
<comment type="similarity">
    <text evidence="2">Belongs to the peptidase M14 family.</text>
</comment>
<dbReference type="RefSeq" id="WP_091519903.1">
    <property type="nucleotide sequence ID" value="NZ_LT629772.1"/>
</dbReference>
<evidence type="ECO:0000313" key="9">
    <source>
        <dbReference type="Proteomes" id="UP000199103"/>
    </source>
</evidence>
<protein>
    <submittedName>
        <fullName evidence="8">Zinc carboxypeptidase</fullName>
    </submittedName>
</protein>
<keyword evidence="6" id="KW-0482">Metalloprotease</keyword>